<proteinExistence type="inferred from homology"/>
<sequence>MTESGVLRGRVRAGPKMDVKYAKHGVDKQNKGLRHFAIRVCSKVREKRATSHNELADDLVKENFDGKEEGAFNERNPKANREFDEKNIRRRVYDALNVLMAMNIVEKNKKQILWRGLPTMEDEESVKTLQGQIALKREAVDKKRARVAELIAQRKALTRLSSRNKEIATDQSLRIEIPFIVVRTGPSTGIDLEVEAGGEAVCFAFDDKFHIEDDQSIMRQLGFFDENEQRPEQRPEQQPEQTPILKNEASLFDLAPAQNFLSWKTPEVFASPNGRSLHSLYAALQSPEVTGMDANM</sequence>
<dbReference type="InterPro" id="IPR036388">
    <property type="entry name" value="WH-like_DNA-bd_sf"/>
</dbReference>
<keyword evidence="6 7" id="KW-0539">Nucleus</keyword>
<keyword evidence="4 7" id="KW-0238">DNA-binding</keyword>
<dbReference type="Gene3D" id="1.10.10.10">
    <property type="entry name" value="Winged helix-like DNA-binding domain superfamily/Winged helix DNA-binding domain"/>
    <property type="match status" value="1"/>
</dbReference>
<reference evidence="10" key="1">
    <citation type="submission" date="2021-01" db="EMBL/GenBank/DDBJ databases">
        <authorList>
            <person name="Corre E."/>
            <person name="Pelletier E."/>
            <person name="Niang G."/>
            <person name="Scheremetjew M."/>
            <person name="Finn R."/>
            <person name="Kale V."/>
            <person name="Holt S."/>
            <person name="Cochrane G."/>
            <person name="Meng A."/>
            <person name="Brown T."/>
            <person name="Cohen L."/>
        </authorList>
    </citation>
    <scope>NUCLEOTIDE SEQUENCE</scope>
    <source>
        <strain evidence="10">CCMP 769</strain>
    </source>
</reference>
<dbReference type="Pfam" id="PF08781">
    <property type="entry name" value="DP"/>
    <property type="match status" value="1"/>
</dbReference>
<evidence type="ECO:0008006" key="11">
    <source>
        <dbReference type="Google" id="ProtNLM"/>
    </source>
</evidence>
<evidence type="ECO:0000256" key="4">
    <source>
        <dbReference type="ARBA" id="ARBA00023125"/>
    </source>
</evidence>
<dbReference type="Pfam" id="PF02319">
    <property type="entry name" value="WHD_E2F_TDP"/>
    <property type="match status" value="1"/>
</dbReference>
<evidence type="ECO:0000313" key="10">
    <source>
        <dbReference type="EMBL" id="CAE0066851.1"/>
    </source>
</evidence>
<dbReference type="Gene3D" id="1.20.140.80">
    <property type="entry name" value="Transcription factor DP"/>
    <property type="match status" value="1"/>
</dbReference>
<feature type="domain" description="E2F/DP family winged-helix DNA-binding" evidence="9">
    <location>
        <begin position="28"/>
        <end position="116"/>
    </location>
</feature>
<evidence type="ECO:0000256" key="3">
    <source>
        <dbReference type="ARBA" id="ARBA00023015"/>
    </source>
</evidence>
<evidence type="ECO:0000259" key="8">
    <source>
        <dbReference type="SMART" id="SM01138"/>
    </source>
</evidence>
<dbReference type="AlphaFoldDB" id="A0A7S3AAE9"/>
<dbReference type="EMBL" id="HBHW01044916">
    <property type="protein sequence ID" value="CAE0066851.1"/>
    <property type="molecule type" value="Transcribed_RNA"/>
</dbReference>
<dbReference type="InterPro" id="IPR036390">
    <property type="entry name" value="WH_DNA-bd_sf"/>
</dbReference>
<dbReference type="PANTHER" id="PTHR12548:SF9">
    <property type="entry name" value="TRANSCRIPTION FACTOR DP"/>
    <property type="match status" value="1"/>
</dbReference>
<dbReference type="GO" id="GO:0051726">
    <property type="term" value="P:regulation of cell cycle"/>
    <property type="evidence" value="ECO:0007669"/>
    <property type="project" value="InterPro"/>
</dbReference>
<comment type="subcellular location">
    <subcellularLocation>
        <location evidence="1 7">Nucleus</location>
    </subcellularLocation>
</comment>
<dbReference type="GO" id="GO:0005634">
    <property type="term" value="C:nucleus"/>
    <property type="evidence" value="ECO:0007669"/>
    <property type="project" value="UniProtKB-SubCell"/>
</dbReference>
<evidence type="ECO:0000259" key="9">
    <source>
        <dbReference type="SMART" id="SM01372"/>
    </source>
</evidence>
<name>A0A7S3AAE9_9RHOD</name>
<keyword evidence="5 7" id="KW-0804">Transcription</keyword>
<keyword evidence="3 7" id="KW-0805">Transcription regulation</keyword>
<accession>A0A7S3AAE9</accession>
<dbReference type="PANTHER" id="PTHR12548">
    <property type="entry name" value="TRANSCRIPTION FACTOR DP"/>
    <property type="match status" value="1"/>
</dbReference>
<comment type="similarity">
    <text evidence="2 7">Belongs to the E2F/DP family.</text>
</comment>
<dbReference type="GO" id="GO:0000981">
    <property type="term" value="F:DNA-binding transcription factor activity, RNA polymerase II-specific"/>
    <property type="evidence" value="ECO:0007669"/>
    <property type="project" value="TreeGrafter"/>
</dbReference>
<gene>
    <name evidence="10" type="ORF">RMAR00112_LOCUS34923</name>
</gene>
<dbReference type="GO" id="GO:0005667">
    <property type="term" value="C:transcription regulator complex"/>
    <property type="evidence" value="ECO:0007669"/>
    <property type="project" value="InterPro"/>
</dbReference>
<dbReference type="InterPro" id="IPR038168">
    <property type="entry name" value="TF_DP_C_sf"/>
</dbReference>
<feature type="domain" description="Transcription factor DP C-terminal" evidence="8">
    <location>
        <begin position="124"/>
        <end position="251"/>
    </location>
</feature>
<protein>
    <recommendedName>
        <fullName evidence="11">E2F/DP family winged-helix DNA-binding domain-containing protein</fullName>
    </recommendedName>
</protein>
<dbReference type="GO" id="GO:0000977">
    <property type="term" value="F:RNA polymerase II transcription regulatory region sequence-specific DNA binding"/>
    <property type="evidence" value="ECO:0007669"/>
    <property type="project" value="TreeGrafter"/>
</dbReference>
<evidence type="ECO:0000256" key="6">
    <source>
        <dbReference type="ARBA" id="ARBA00023242"/>
    </source>
</evidence>
<organism evidence="10">
    <name type="scientific">Rhodosorus marinus</name>
    <dbReference type="NCBI Taxonomy" id="101924"/>
    <lineage>
        <taxon>Eukaryota</taxon>
        <taxon>Rhodophyta</taxon>
        <taxon>Stylonematophyceae</taxon>
        <taxon>Stylonematales</taxon>
        <taxon>Stylonemataceae</taxon>
        <taxon>Rhodosorus</taxon>
    </lineage>
</organism>
<evidence type="ECO:0000256" key="5">
    <source>
        <dbReference type="ARBA" id="ARBA00023163"/>
    </source>
</evidence>
<dbReference type="SMART" id="SM01138">
    <property type="entry name" value="DP"/>
    <property type="match status" value="1"/>
</dbReference>
<evidence type="ECO:0000256" key="7">
    <source>
        <dbReference type="RuleBase" id="RU003796"/>
    </source>
</evidence>
<evidence type="ECO:0000256" key="2">
    <source>
        <dbReference type="ARBA" id="ARBA00010940"/>
    </source>
</evidence>
<dbReference type="InterPro" id="IPR014889">
    <property type="entry name" value="Transc_factor_DP_C"/>
</dbReference>
<dbReference type="InterPro" id="IPR003316">
    <property type="entry name" value="E2F_WHTH_DNA-bd_dom"/>
</dbReference>
<dbReference type="InterPro" id="IPR037241">
    <property type="entry name" value="E2F-DP_heterodim"/>
</dbReference>
<dbReference type="SMART" id="SM01372">
    <property type="entry name" value="E2F_TDP"/>
    <property type="match status" value="1"/>
</dbReference>
<dbReference type="InterPro" id="IPR015648">
    <property type="entry name" value="Transcrpt_fac_DP"/>
</dbReference>
<dbReference type="SUPFAM" id="SSF46785">
    <property type="entry name" value="Winged helix' DNA-binding domain"/>
    <property type="match status" value="1"/>
</dbReference>
<dbReference type="SUPFAM" id="SSF144074">
    <property type="entry name" value="E2F-DP heterodimerization region"/>
    <property type="match status" value="1"/>
</dbReference>
<evidence type="ECO:0000256" key="1">
    <source>
        <dbReference type="ARBA" id="ARBA00004123"/>
    </source>
</evidence>
<dbReference type="FunFam" id="1.10.10.10:FF:000360">
    <property type="entry name" value="Transcription factor Dp-1, a"/>
    <property type="match status" value="1"/>
</dbReference>